<evidence type="ECO:0000256" key="4">
    <source>
        <dbReference type="SAM" id="MobiDB-lite"/>
    </source>
</evidence>
<evidence type="ECO:0000313" key="7">
    <source>
        <dbReference type="EMBL" id="MEJ5944922.1"/>
    </source>
</evidence>
<evidence type="ECO:0000313" key="8">
    <source>
        <dbReference type="Proteomes" id="UP001387100"/>
    </source>
</evidence>
<organism evidence="7 8">
    <name type="scientific">Pseudokineococcus basanitobsidens</name>
    <dbReference type="NCBI Taxonomy" id="1926649"/>
    <lineage>
        <taxon>Bacteria</taxon>
        <taxon>Bacillati</taxon>
        <taxon>Actinomycetota</taxon>
        <taxon>Actinomycetes</taxon>
        <taxon>Kineosporiales</taxon>
        <taxon>Kineosporiaceae</taxon>
        <taxon>Pseudokineococcus</taxon>
    </lineage>
</organism>
<dbReference type="InterPro" id="IPR036034">
    <property type="entry name" value="PDZ_sf"/>
</dbReference>
<dbReference type="InterPro" id="IPR009003">
    <property type="entry name" value="Peptidase_S1_PA"/>
</dbReference>
<reference evidence="7 8" key="1">
    <citation type="journal article" date="2017" name="Int. J. Syst. Evol. Microbiol.">
        <title>Pseudokineococcus basanitobsidens sp. nov., isolated from volcanic rock.</title>
        <authorList>
            <person name="Lee D.W."/>
            <person name="Park M.Y."/>
            <person name="Kim J.J."/>
            <person name="Kim B.S."/>
        </authorList>
    </citation>
    <scope>NUCLEOTIDE SEQUENCE [LARGE SCALE GENOMIC DNA]</scope>
    <source>
        <strain evidence="7 8">DSM 103726</strain>
    </source>
</reference>
<proteinExistence type="inferred from homology"/>
<feature type="region of interest" description="Disordered" evidence="4">
    <location>
        <begin position="1"/>
        <end position="117"/>
    </location>
</feature>
<dbReference type="SMART" id="SM00228">
    <property type="entry name" value="PDZ"/>
    <property type="match status" value="1"/>
</dbReference>
<dbReference type="InterPro" id="IPR001478">
    <property type="entry name" value="PDZ"/>
</dbReference>
<keyword evidence="2" id="KW-0645">Protease</keyword>
<dbReference type="InterPro" id="IPR043504">
    <property type="entry name" value="Peptidase_S1_PA_chymotrypsin"/>
</dbReference>
<feature type="compositionally biased region" description="Low complexity" evidence="4">
    <location>
        <begin position="24"/>
        <end position="41"/>
    </location>
</feature>
<dbReference type="PROSITE" id="PS50106">
    <property type="entry name" value="PDZ"/>
    <property type="match status" value="1"/>
</dbReference>
<gene>
    <name evidence="7" type="ORF">WDZ17_06390</name>
</gene>
<keyword evidence="8" id="KW-1185">Reference proteome</keyword>
<keyword evidence="5" id="KW-1133">Transmembrane helix</keyword>
<evidence type="ECO:0000256" key="3">
    <source>
        <dbReference type="ARBA" id="ARBA00022801"/>
    </source>
</evidence>
<dbReference type="PANTHER" id="PTHR43343">
    <property type="entry name" value="PEPTIDASE S12"/>
    <property type="match status" value="1"/>
</dbReference>
<evidence type="ECO:0000256" key="5">
    <source>
        <dbReference type="SAM" id="Phobius"/>
    </source>
</evidence>
<comment type="caution">
    <text evidence="7">The sequence shown here is derived from an EMBL/GenBank/DDBJ whole genome shotgun (WGS) entry which is preliminary data.</text>
</comment>
<feature type="domain" description="PDZ" evidence="6">
    <location>
        <begin position="387"/>
        <end position="464"/>
    </location>
</feature>
<evidence type="ECO:0000259" key="6">
    <source>
        <dbReference type="PROSITE" id="PS50106"/>
    </source>
</evidence>
<feature type="transmembrane region" description="Helical" evidence="5">
    <location>
        <begin position="121"/>
        <end position="139"/>
    </location>
</feature>
<name>A0ABU8RIM0_9ACTN</name>
<dbReference type="EMBL" id="JBBIAA010000004">
    <property type="protein sequence ID" value="MEJ5944922.1"/>
    <property type="molecule type" value="Genomic_DNA"/>
</dbReference>
<dbReference type="Gene3D" id="2.30.42.10">
    <property type="match status" value="1"/>
</dbReference>
<sequence length="479" mass="46809">MSVSAGRADDGPGPASRRDDDVAGQDPRPGAAPDGGDASDVAPPPASPWAPRDEDAPARGEGSPLGGPPPVGPVTASRGEVPPPATGPLVGHTGTGFPALDATPSSTGEPRTARRRRSPRVLLLVAACLATGLVGGVAGQRLAGPGGSASVSVVERSGGAGASARAQEGSVAAVAEAVLPSTVSVEITSGAGSGNGSGFVLSPDGYVVTNNHVVAPAVEAGGRIRVLLSDGTRESATVVGRTSDYDLAVLRIDRTGLTPLAFADTADVRVGDPVVAIGAPLGLASTVTSGIVSALNRPVVAGESQAEQGFINAVQTDAAINPGNSGGPLVDLSGAVVGVNSAIAQTTSAGGGAGGSIGLGFAIPADQVVRTTTELIEDGVATYPVIGVSLDGTYEGQGVRVAEGTTTTGAPVTPGGPADEAGVEAGDVITAVDDQLVTAPDELIVAIRARTPGEEVVLTVQRGRDAVEIPVVLGSEPSD</sequence>
<dbReference type="InterPro" id="IPR001940">
    <property type="entry name" value="Peptidase_S1C"/>
</dbReference>
<dbReference type="SUPFAM" id="SSF50494">
    <property type="entry name" value="Trypsin-like serine proteases"/>
    <property type="match status" value="1"/>
</dbReference>
<keyword evidence="5" id="KW-0472">Membrane</keyword>
<comment type="similarity">
    <text evidence="1">Belongs to the peptidase S1C family.</text>
</comment>
<keyword evidence="3" id="KW-0378">Hydrolase</keyword>
<accession>A0ABU8RIM0</accession>
<dbReference type="PANTHER" id="PTHR43343:SF3">
    <property type="entry name" value="PROTEASE DO-LIKE 8, CHLOROPLASTIC"/>
    <property type="match status" value="1"/>
</dbReference>
<evidence type="ECO:0000256" key="1">
    <source>
        <dbReference type="ARBA" id="ARBA00010541"/>
    </source>
</evidence>
<dbReference type="Gene3D" id="2.40.10.10">
    <property type="entry name" value="Trypsin-like serine proteases"/>
    <property type="match status" value="2"/>
</dbReference>
<dbReference type="SUPFAM" id="SSF50156">
    <property type="entry name" value="PDZ domain-like"/>
    <property type="match status" value="1"/>
</dbReference>
<dbReference type="Pfam" id="PF13180">
    <property type="entry name" value="PDZ_2"/>
    <property type="match status" value="1"/>
</dbReference>
<evidence type="ECO:0000256" key="2">
    <source>
        <dbReference type="ARBA" id="ARBA00022670"/>
    </source>
</evidence>
<dbReference type="Proteomes" id="UP001387100">
    <property type="component" value="Unassembled WGS sequence"/>
</dbReference>
<dbReference type="RefSeq" id="WP_339574302.1">
    <property type="nucleotide sequence ID" value="NZ_JBBIAA010000004.1"/>
</dbReference>
<keyword evidence="5" id="KW-0812">Transmembrane</keyword>
<dbReference type="Pfam" id="PF13365">
    <property type="entry name" value="Trypsin_2"/>
    <property type="match status" value="1"/>
</dbReference>
<dbReference type="InterPro" id="IPR051201">
    <property type="entry name" value="Chloro_Bact_Ser_Proteases"/>
</dbReference>
<dbReference type="PRINTS" id="PR00834">
    <property type="entry name" value="PROTEASES2C"/>
</dbReference>
<protein>
    <submittedName>
        <fullName evidence="7">Trypsin-like peptidase domain-containing protein</fullName>
    </submittedName>
</protein>